<dbReference type="EMBL" id="CP001798">
    <property type="protein sequence ID" value="ADE16521.1"/>
    <property type="molecule type" value="Genomic_DNA"/>
</dbReference>
<keyword evidence="2" id="KW-1185">Reference proteome</keyword>
<dbReference type="HOGENOM" id="CLU_3397584_0_0_6"/>
<dbReference type="AlphaFoldDB" id="D5C1G9"/>
<gene>
    <name evidence="1" type="ordered locus">Nhal_3497</name>
</gene>
<reference evidence="2" key="1">
    <citation type="submission" date="2010-04" db="EMBL/GenBank/DDBJ databases">
        <title>Complete genome sequence of Nitrosococcus halophilus Nc4, a salt-adapted, aerobic obligate ammonia-oxidizing sulfur purple bacterium.</title>
        <authorList>
            <consortium name="US DOE Joint Genome Institute"/>
            <person name="Campbell M.A."/>
            <person name="Malfatti S.A."/>
            <person name="Chain P.S.G."/>
            <person name="Heidelberg J.F."/>
            <person name="Ward B.B."/>
            <person name="Klotz M.G."/>
        </authorList>
    </citation>
    <scope>NUCLEOTIDE SEQUENCE [LARGE SCALE GENOMIC DNA]</scope>
    <source>
        <strain evidence="2">Nc4</strain>
    </source>
</reference>
<dbReference type="Proteomes" id="UP000001844">
    <property type="component" value="Chromosome"/>
</dbReference>
<accession>D5C1G9</accession>
<proteinExistence type="predicted"/>
<evidence type="ECO:0000313" key="1">
    <source>
        <dbReference type="EMBL" id="ADE16521.1"/>
    </source>
</evidence>
<protein>
    <submittedName>
        <fullName evidence="1">Uncharacterized protein</fullName>
    </submittedName>
</protein>
<organism evidence="1 2">
    <name type="scientific">Nitrosococcus halophilus (strain Nc4)</name>
    <dbReference type="NCBI Taxonomy" id="472759"/>
    <lineage>
        <taxon>Bacteria</taxon>
        <taxon>Pseudomonadati</taxon>
        <taxon>Pseudomonadota</taxon>
        <taxon>Gammaproteobacteria</taxon>
        <taxon>Chromatiales</taxon>
        <taxon>Chromatiaceae</taxon>
        <taxon>Nitrosococcus</taxon>
    </lineage>
</organism>
<name>D5C1G9_NITHN</name>
<dbReference type="KEGG" id="nhl:Nhal_3497"/>
<evidence type="ECO:0000313" key="2">
    <source>
        <dbReference type="Proteomes" id="UP000001844"/>
    </source>
</evidence>
<sequence>MVVFSQQIQLPNLFKIPHFVVTGLLLEEEEN</sequence>